<gene>
    <name evidence="1" type="ORF">S03H2_64708</name>
</gene>
<reference evidence="1" key="1">
    <citation type="journal article" date="2014" name="Front. Microbiol.">
        <title>High frequency of phylogenetically diverse reductive dehalogenase-homologous genes in deep subseafloor sedimentary metagenomes.</title>
        <authorList>
            <person name="Kawai M."/>
            <person name="Futagami T."/>
            <person name="Toyoda A."/>
            <person name="Takaki Y."/>
            <person name="Nishi S."/>
            <person name="Hori S."/>
            <person name="Arai W."/>
            <person name="Tsubouchi T."/>
            <person name="Morono Y."/>
            <person name="Uchiyama I."/>
            <person name="Ito T."/>
            <person name="Fujiyama A."/>
            <person name="Inagaki F."/>
            <person name="Takami H."/>
        </authorList>
    </citation>
    <scope>NUCLEOTIDE SEQUENCE</scope>
    <source>
        <strain evidence="1">Expedition CK06-06</strain>
    </source>
</reference>
<dbReference type="EMBL" id="BARU01042066">
    <property type="protein sequence ID" value="GAH80819.1"/>
    <property type="molecule type" value="Genomic_DNA"/>
</dbReference>
<evidence type="ECO:0000313" key="1">
    <source>
        <dbReference type="EMBL" id="GAH80819.1"/>
    </source>
</evidence>
<name>X1JRB7_9ZZZZ</name>
<proteinExistence type="predicted"/>
<protein>
    <submittedName>
        <fullName evidence="1">Uncharacterized protein</fullName>
    </submittedName>
</protein>
<accession>X1JRB7</accession>
<organism evidence="1">
    <name type="scientific">marine sediment metagenome</name>
    <dbReference type="NCBI Taxonomy" id="412755"/>
    <lineage>
        <taxon>unclassified sequences</taxon>
        <taxon>metagenomes</taxon>
        <taxon>ecological metagenomes</taxon>
    </lineage>
</organism>
<comment type="caution">
    <text evidence="1">The sequence shown here is derived from an EMBL/GenBank/DDBJ whole genome shotgun (WGS) entry which is preliminary data.</text>
</comment>
<sequence>MKYRPIKVISKPFRNQYHNHDIPIIKGVNQILFLTPYSKKVSLSTIKNTITMRITKDIIVSRLNKI</sequence>
<dbReference type="AlphaFoldDB" id="X1JRB7"/>